<keyword evidence="9" id="KW-0575">Peroxidase</keyword>
<dbReference type="Pfam" id="PF03098">
    <property type="entry name" value="An_peroxidase"/>
    <property type="match status" value="2"/>
</dbReference>
<comment type="subcellular location">
    <subcellularLocation>
        <location evidence="1">Membrane</location>
    </subcellularLocation>
    <subcellularLocation>
        <location evidence="2">Secreted</location>
    </subcellularLocation>
</comment>
<evidence type="ECO:0000256" key="5">
    <source>
        <dbReference type="ARBA" id="ARBA00022737"/>
    </source>
</evidence>
<dbReference type="Gene3D" id="1.10.640.10">
    <property type="entry name" value="Haem peroxidase domain superfamily, animal type"/>
    <property type="match status" value="1"/>
</dbReference>
<reference evidence="10" key="1">
    <citation type="journal article" date="2019" name="Int. J. Syst. Evol. Microbiol.">
        <title>The Global Catalogue of Microorganisms (GCM) 10K type strain sequencing project: providing services to taxonomists for standard genome sequencing and annotation.</title>
        <authorList>
            <consortium name="The Broad Institute Genomics Platform"/>
            <consortium name="The Broad Institute Genome Sequencing Center for Infectious Disease"/>
            <person name="Wu L."/>
            <person name="Ma J."/>
        </authorList>
    </citation>
    <scope>NUCLEOTIDE SEQUENCE [LARGE SCALE GENOMIC DNA]</scope>
    <source>
        <strain evidence="10">KACC 12649</strain>
    </source>
</reference>
<dbReference type="InterPro" id="IPR037120">
    <property type="entry name" value="Haem_peroxidase_sf_animal"/>
</dbReference>
<dbReference type="CDD" id="cd09821">
    <property type="entry name" value="An_peroxidase_bacterial_2"/>
    <property type="match status" value="1"/>
</dbReference>
<gene>
    <name evidence="9" type="ORF">ACFPN5_21090</name>
</gene>
<organism evidence="9 10">
    <name type="scientific">Massilia niabensis</name>
    <dbReference type="NCBI Taxonomy" id="544910"/>
    <lineage>
        <taxon>Bacteria</taxon>
        <taxon>Pseudomonadati</taxon>
        <taxon>Pseudomonadota</taxon>
        <taxon>Betaproteobacteria</taxon>
        <taxon>Burkholderiales</taxon>
        <taxon>Oxalobacteraceae</taxon>
        <taxon>Telluria group</taxon>
        <taxon>Massilia</taxon>
    </lineage>
</organism>
<evidence type="ECO:0000256" key="1">
    <source>
        <dbReference type="ARBA" id="ARBA00004370"/>
    </source>
</evidence>
<dbReference type="InterPro" id="IPR011049">
    <property type="entry name" value="Serralysin-like_metalloprot_C"/>
</dbReference>
<comment type="caution">
    <text evidence="9">The sequence shown here is derived from an EMBL/GenBank/DDBJ whole genome shotgun (WGS) entry which is preliminary data.</text>
</comment>
<dbReference type="SUPFAM" id="SSF48113">
    <property type="entry name" value="Heme-dependent peroxidases"/>
    <property type="match status" value="1"/>
</dbReference>
<name>A0ABW0LBP4_9BURK</name>
<sequence length="2142" mass="222722">MSENAQYNFNVNLDDLTFILKQIKIAEGSTNPVTGAVNGQVLRDLVGSPLLPWGLRTVDGTWNSLLPGMEKMGAADNVMPRLIAGVWHDAEGVAAGVLGGNPAVAGSSYAQTSPGNMVFDSQPRIISNLIVDQTKSNPAAIVAADDRADIATYPGMGTVHESPDGTLLIPNQSPDIGLSPPFNGMMALFGQFFDHGLDLISKGGGTVFVPLQPDDPLYVEGSPTNFMVLTRATNTRAPGPDGKMNTADDDLRGHVNTTTPFIDQNQTYTSHPSHQVFLRDYAMVDGRPLATGRLLDGAHGTGNWAEVKEQAAKLLGIQLTDTDVLNVPLLATDRYGEFIRGPNGFVQIVTATGLVEGNPAANGGLGVALPADTQRTGHAFLDDIAHSAAPGTYDDDHNPRTPRVQLLADDDSVAGGAVPVGRYDDELLDRHFITGDGRGNENIGLTAIHAIFHSEHNRLVEQYKDTILASGDLAFINEWLATDITALPADPSTLQWDGERLFQAGRFVNEMQYQHMVFEEFARAVQPSIDPFVFSNSADIDPAIMEEFANVVYRFGHSMLNETVARIDGDMQSSDIGLIEAFLNPIAFDKDGTLDPHLAVGEIVRGMSRQVGNEIDEFVTDALRNNLVGLPLDLATLNIARARDTGSPSFNEARAAFYKMTGDSQLKPYTSWADFAPHMKNPASIINFIAAYGLHPSIKDETTLEGKRAAATLLVMGDLDLNNNGRIDFPSGIDDDGDGIDDGAGDGPLEVAPADRLAFLNSTANSGWTAATSGLNKVDFWIGGLAEAKLEFGGMLAPTFNFVFESQMEMLQNGDRFYYLSRTQGLNLLNELEGNLFSAMAMRNTDLGDAMNTSHLPGLMFTTPSYILEMNRADQRTGIAGSGGVLNGDPGRHNPVLNAFTSLVTRKAPGADVDGDNQADGGQLIYAYDGPDHVVLGGTPGNDTLKGGRGMDTLWGDGGNDILDGGDEADQVHGGDGDDIITDHGTPAGAADFLRGDNGNDVISNGAGNDIVFGGAGQDFFIVGPDFTEIFAGEGNDFAIGGNGPDLLMGNEGDDWLEGGEGFDSLAGENSQLFFNSTIIGHDVLNGQGNDTDYDGESGDDIMVQGAGIQRSNGMFGFDWGIHKGDPNAANSDLGIPLFGQQDQFILRDRFDSVEALSGWKFDDVLIGTVRPTGVTGDDSGVLLPTDQSGLLQKNVALINGFQELLGKPAVANPNAIVFDPRTGADILIGGAGSDRITGKAGNDLIDGDAWLNVRVAVMSKTNPNLEIRSVDSIAALREDMLSGAINPGQLRIVREILQSTTKTTETDRAVYSDLRANYDISRNIDNTWTVAHARGTAADGVDTIRNIEELVFLNDVINLTGEPSIDDMSPTERHLLTANPGSVAAFSNVQESAISYQWQAFIGGAFVNIAGATGITFLPQQAQVEQQLRVVASFVDATGVNRAIPSAATKGVGDQVIGGTLADTLGGTIFDDELIGLGGDDVLNGGLGADVLTGGTGNDTYMVDDLGDVITEAAGAGTDTVQTTLASRTLADNLERLTFAGTGDFTGTGNALANTITGGNGNDTLDGGLGSDTLVGGLGNDTYIVGESGDRVTELATQGQDTVRTGLGSHALALNVEDLVYTGTTNFIGTGNAVSNTITGGIGNDVLDGGSGGNDRLFGGEGNDTLRGQAGDDLLEGGLGDDTLDGGSGIDTMRGGSGDDTYVVGSSGDVVTELGNEGLDTVRTSLTAYVLGDELENLTYTGTSGFAGTGNALANRIQGGSGSDTINGGAGLDLMIGGRGNDTYVVDEALDSVVEVAGEGTDTIRTTLASFELGATLENLTFIGTGPFVGTGNAAVNAIVGGAGADTLDGGLGADRMTGGAGNDVYLVDNTLDVIVENTGTTAGFDQARVSANSYTLGSNVEELVFVGTGNFTGVGNTSNNTMTGGDGNDSLNGGSGTDRMTGGLGDDTYFVGSSTDIVVEADGEGFDTIMSTATSVTLGTGVEDVIHTGGTTILTGNVLDNYLRGGASGDTLRGGAGNDRLEGGAGNDRLEGGTGNDVFVFAATGFGADTVAGEVDFNALGGQDLLDISGLGITADTFATSVSFTDLGADLRVTIGTMGSFLLQGVGNLDDLTIEDFILQGQAPVAAPAAVAAPGELLTV</sequence>
<dbReference type="InterPro" id="IPR050557">
    <property type="entry name" value="RTX_toxin/Mannuronan_C5-epim"/>
</dbReference>
<evidence type="ECO:0000256" key="2">
    <source>
        <dbReference type="ARBA" id="ARBA00004613"/>
    </source>
</evidence>
<keyword evidence="10" id="KW-1185">Reference proteome</keyword>
<feature type="compositionally biased region" description="Low complexity" evidence="8">
    <location>
        <begin position="1919"/>
        <end position="1934"/>
    </location>
</feature>
<evidence type="ECO:0000256" key="8">
    <source>
        <dbReference type="SAM" id="MobiDB-lite"/>
    </source>
</evidence>
<dbReference type="InterPro" id="IPR001343">
    <property type="entry name" value="Hemolysn_Ca-bd"/>
</dbReference>
<protein>
    <submittedName>
        <fullName evidence="9">Peroxidase family protein</fullName>
    </submittedName>
</protein>
<keyword evidence="6" id="KW-0843">Virulence</keyword>
<keyword evidence="9" id="KW-0560">Oxidoreductase</keyword>
<evidence type="ECO:0000256" key="4">
    <source>
        <dbReference type="ARBA" id="ARBA00022656"/>
    </source>
</evidence>
<keyword evidence="4" id="KW-0800">Toxin</keyword>
<evidence type="ECO:0000313" key="9">
    <source>
        <dbReference type="EMBL" id="MFC5462307.1"/>
    </source>
</evidence>
<dbReference type="GO" id="GO:0004601">
    <property type="term" value="F:peroxidase activity"/>
    <property type="evidence" value="ECO:0007669"/>
    <property type="project" value="UniProtKB-KW"/>
</dbReference>
<keyword evidence="7" id="KW-0472">Membrane</keyword>
<proteinExistence type="predicted"/>
<feature type="region of interest" description="Disordered" evidence="8">
    <location>
        <begin position="1919"/>
        <end position="1938"/>
    </location>
</feature>
<dbReference type="RefSeq" id="WP_379785788.1">
    <property type="nucleotide sequence ID" value="NZ_JBHSMU010000016.1"/>
</dbReference>
<dbReference type="EMBL" id="JBHSMU010000016">
    <property type="protein sequence ID" value="MFC5462307.1"/>
    <property type="molecule type" value="Genomic_DNA"/>
</dbReference>
<dbReference type="PROSITE" id="PS50292">
    <property type="entry name" value="PEROXIDASE_3"/>
    <property type="match status" value="1"/>
</dbReference>
<dbReference type="Proteomes" id="UP001596050">
    <property type="component" value="Unassembled WGS sequence"/>
</dbReference>
<dbReference type="PRINTS" id="PR01488">
    <property type="entry name" value="RTXTOXINA"/>
</dbReference>
<dbReference type="InterPro" id="IPR010255">
    <property type="entry name" value="Haem_peroxidase_sf"/>
</dbReference>
<evidence type="ECO:0000256" key="7">
    <source>
        <dbReference type="ARBA" id="ARBA00023136"/>
    </source>
</evidence>
<dbReference type="Gene3D" id="2.150.10.10">
    <property type="entry name" value="Serralysin-like metalloprotease, C-terminal"/>
    <property type="match status" value="8"/>
</dbReference>
<evidence type="ECO:0000256" key="6">
    <source>
        <dbReference type="ARBA" id="ARBA00023026"/>
    </source>
</evidence>
<dbReference type="PRINTS" id="PR00313">
    <property type="entry name" value="CABNDNGRPT"/>
</dbReference>
<dbReference type="PANTHER" id="PTHR38340">
    <property type="entry name" value="S-LAYER PROTEIN"/>
    <property type="match status" value="1"/>
</dbReference>
<keyword evidence="5" id="KW-0677">Repeat</keyword>
<dbReference type="SUPFAM" id="SSF51120">
    <property type="entry name" value="beta-Roll"/>
    <property type="match status" value="8"/>
</dbReference>
<dbReference type="InterPro" id="IPR019791">
    <property type="entry name" value="Haem_peroxidase_animal"/>
</dbReference>
<dbReference type="PROSITE" id="PS00330">
    <property type="entry name" value="HEMOLYSIN_CALCIUM"/>
    <property type="match status" value="7"/>
</dbReference>
<dbReference type="Gene3D" id="2.60.40.2700">
    <property type="match status" value="1"/>
</dbReference>
<dbReference type="InterPro" id="IPR018511">
    <property type="entry name" value="Hemolysin-typ_Ca-bd_CS"/>
</dbReference>
<evidence type="ECO:0000313" key="10">
    <source>
        <dbReference type="Proteomes" id="UP001596050"/>
    </source>
</evidence>
<dbReference type="PANTHER" id="PTHR38340:SF1">
    <property type="entry name" value="S-LAYER PROTEIN"/>
    <property type="match status" value="1"/>
</dbReference>
<feature type="region of interest" description="Disordered" evidence="8">
    <location>
        <begin position="1680"/>
        <end position="1700"/>
    </location>
</feature>
<accession>A0ABW0LBP4</accession>
<evidence type="ECO:0000256" key="3">
    <source>
        <dbReference type="ARBA" id="ARBA00022525"/>
    </source>
</evidence>
<dbReference type="Pfam" id="PF00353">
    <property type="entry name" value="HemolysinCabind"/>
    <property type="match status" value="11"/>
</dbReference>
<dbReference type="InterPro" id="IPR003995">
    <property type="entry name" value="RTX_toxin_determinant-A"/>
</dbReference>
<keyword evidence="3" id="KW-0964">Secreted</keyword>